<feature type="region of interest" description="Disordered" evidence="2">
    <location>
        <begin position="1"/>
        <end position="42"/>
    </location>
</feature>
<dbReference type="Gene3D" id="3.30.70.1820">
    <property type="entry name" value="L1 transposable element, RRM domain"/>
    <property type="match status" value="1"/>
</dbReference>
<evidence type="ECO:0000313" key="3">
    <source>
        <dbReference type="EMBL" id="KAL1268574.1"/>
    </source>
</evidence>
<protein>
    <recommendedName>
        <fullName evidence="5">Transposase element L1Md-A101/L1Md-A102/L1Md-A2</fullName>
    </recommendedName>
</protein>
<evidence type="ECO:0008006" key="5">
    <source>
        <dbReference type="Google" id="ProtNLM"/>
    </source>
</evidence>
<evidence type="ECO:0000256" key="2">
    <source>
        <dbReference type="SAM" id="MobiDB-lite"/>
    </source>
</evidence>
<keyword evidence="4" id="KW-1185">Reference proteome</keyword>
<name>A0ABR3MVD7_9TELE</name>
<dbReference type="InterPro" id="IPR004244">
    <property type="entry name" value="Transposase_22"/>
</dbReference>
<accession>A0ABR3MVD7</accession>
<reference evidence="3 4" key="1">
    <citation type="submission" date="2023-09" db="EMBL/GenBank/DDBJ databases">
        <authorList>
            <person name="Wang M."/>
        </authorList>
    </citation>
    <scope>NUCLEOTIDE SEQUENCE [LARGE SCALE GENOMIC DNA]</scope>
    <source>
        <strain evidence="3">GT-2023</strain>
        <tissue evidence="3">Liver</tissue>
    </source>
</reference>
<comment type="caution">
    <text evidence="3">The sequence shown here is derived from an EMBL/GenBank/DDBJ whole genome shotgun (WGS) entry which is preliminary data.</text>
</comment>
<keyword evidence="1" id="KW-0175">Coiled coil</keyword>
<evidence type="ECO:0000256" key="1">
    <source>
        <dbReference type="SAM" id="Coils"/>
    </source>
</evidence>
<dbReference type="Proteomes" id="UP001558613">
    <property type="component" value="Unassembled WGS sequence"/>
</dbReference>
<dbReference type="Gene3D" id="1.20.5.1700">
    <property type="match status" value="1"/>
</dbReference>
<proteinExistence type="predicted"/>
<feature type="coiled-coil region" evidence="1">
    <location>
        <begin position="99"/>
        <end position="154"/>
    </location>
</feature>
<dbReference type="EMBL" id="JAYMGO010000009">
    <property type="protein sequence ID" value="KAL1268574.1"/>
    <property type="molecule type" value="Genomic_DNA"/>
</dbReference>
<dbReference type="PANTHER" id="PTHR11505">
    <property type="entry name" value="L1 TRANSPOSABLE ELEMENT-RELATED"/>
    <property type="match status" value="1"/>
</dbReference>
<feature type="compositionally biased region" description="Polar residues" evidence="2">
    <location>
        <begin position="27"/>
        <end position="40"/>
    </location>
</feature>
<sequence>MKNKSGKVANPSSSHQRPAVLAAPATPRSSDSPAKQTDASAENAALKTELLSSLRNDIAEIFRSELQTALGDDLSTIKSELQAVKAEFTNTMVTVQTDMADMKNTIKDMEQSLSSCSDDVTVIQEKVDFLSTEVKRLEDKCEDLEARSRRNNIRIVGVPEDTLVTTSVVSKLLRDALHLDKDIIVDRSHRTLQPKPKPNERPRAIVAKLHYHSDCVEILRQARQLRHFKVGDMSVSFFPDLTSKVARARAAFGNVRRQLQGIPGIKFGFLHPARLRVTYDGLEKQFNRPDEAEAYVKSILSQPG</sequence>
<organism evidence="3 4">
    <name type="scientific">Cirrhinus molitorella</name>
    <name type="common">mud carp</name>
    <dbReference type="NCBI Taxonomy" id="172907"/>
    <lineage>
        <taxon>Eukaryota</taxon>
        <taxon>Metazoa</taxon>
        <taxon>Chordata</taxon>
        <taxon>Craniata</taxon>
        <taxon>Vertebrata</taxon>
        <taxon>Euteleostomi</taxon>
        <taxon>Actinopterygii</taxon>
        <taxon>Neopterygii</taxon>
        <taxon>Teleostei</taxon>
        <taxon>Ostariophysi</taxon>
        <taxon>Cypriniformes</taxon>
        <taxon>Cyprinidae</taxon>
        <taxon>Labeoninae</taxon>
        <taxon>Labeonini</taxon>
        <taxon>Cirrhinus</taxon>
    </lineage>
</organism>
<gene>
    <name evidence="3" type="ORF">QQF64_033937</name>
</gene>
<evidence type="ECO:0000313" key="4">
    <source>
        <dbReference type="Proteomes" id="UP001558613"/>
    </source>
</evidence>